<evidence type="ECO:0000313" key="21">
    <source>
        <dbReference type="EMBL" id="KJB66596.1"/>
    </source>
</evidence>
<evidence type="ECO:0000256" key="5">
    <source>
        <dbReference type="ARBA" id="ARBA00022692"/>
    </source>
</evidence>
<keyword evidence="12" id="KW-0472">Membrane</keyword>
<dbReference type="Gene3D" id="3.30.430.20">
    <property type="entry name" value="Gnk2 domain, C-X8-C-X2-C motif"/>
    <property type="match status" value="2"/>
</dbReference>
<keyword evidence="15" id="KW-0325">Glycoprotein</keyword>
<dbReference type="InterPro" id="IPR002902">
    <property type="entry name" value="GNK2"/>
</dbReference>
<keyword evidence="5" id="KW-0812">Transmembrane</keyword>
<feature type="chain" id="PRO_5002253379" description="non-specific serine/threonine protein kinase" evidence="18">
    <location>
        <begin position="17"/>
        <end position="612"/>
    </location>
</feature>
<dbReference type="GO" id="GO:0004674">
    <property type="term" value="F:protein serine/threonine kinase activity"/>
    <property type="evidence" value="ECO:0007669"/>
    <property type="project" value="UniProtKB-KW"/>
</dbReference>
<dbReference type="PANTHER" id="PTHR27002">
    <property type="entry name" value="RECEPTOR-LIKE SERINE/THREONINE-PROTEIN KINASE SD1-8"/>
    <property type="match status" value="1"/>
</dbReference>
<evidence type="ECO:0000256" key="3">
    <source>
        <dbReference type="ARBA" id="ARBA00022527"/>
    </source>
</evidence>
<protein>
    <recommendedName>
        <fullName evidence="2">non-specific serine/threonine protein kinase</fullName>
        <ecNumber evidence="2">2.7.11.1</ecNumber>
    </recommendedName>
</protein>
<keyword evidence="9" id="KW-0418">Kinase</keyword>
<dbReference type="EC" id="2.7.11.1" evidence="2"/>
<accession>A0A0D2UEY8</accession>
<dbReference type="EMBL" id="CM001749">
    <property type="protein sequence ID" value="KJB66596.1"/>
    <property type="molecule type" value="Genomic_DNA"/>
</dbReference>
<evidence type="ECO:0000256" key="12">
    <source>
        <dbReference type="ARBA" id="ARBA00023136"/>
    </source>
</evidence>
<name>A0A0D2UEY8_GOSRA</name>
<reference evidence="21 22" key="1">
    <citation type="journal article" date="2012" name="Nature">
        <title>Repeated polyploidization of Gossypium genomes and the evolution of spinnable cotton fibres.</title>
        <authorList>
            <person name="Paterson A.H."/>
            <person name="Wendel J.F."/>
            <person name="Gundlach H."/>
            <person name="Guo H."/>
            <person name="Jenkins J."/>
            <person name="Jin D."/>
            <person name="Llewellyn D."/>
            <person name="Showmaker K.C."/>
            <person name="Shu S."/>
            <person name="Udall J."/>
            <person name="Yoo M.J."/>
            <person name="Byers R."/>
            <person name="Chen W."/>
            <person name="Doron-Faigenboim A."/>
            <person name="Duke M.V."/>
            <person name="Gong L."/>
            <person name="Grimwood J."/>
            <person name="Grover C."/>
            <person name="Grupp K."/>
            <person name="Hu G."/>
            <person name="Lee T.H."/>
            <person name="Li J."/>
            <person name="Lin L."/>
            <person name="Liu T."/>
            <person name="Marler B.S."/>
            <person name="Page J.T."/>
            <person name="Roberts A.W."/>
            <person name="Romanel E."/>
            <person name="Sanders W.S."/>
            <person name="Szadkowski E."/>
            <person name="Tan X."/>
            <person name="Tang H."/>
            <person name="Xu C."/>
            <person name="Wang J."/>
            <person name="Wang Z."/>
            <person name="Zhang D."/>
            <person name="Zhang L."/>
            <person name="Ashrafi H."/>
            <person name="Bedon F."/>
            <person name="Bowers J.E."/>
            <person name="Brubaker C.L."/>
            <person name="Chee P.W."/>
            <person name="Das S."/>
            <person name="Gingle A.R."/>
            <person name="Haigler C.H."/>
            <person name="Harker D."/>
            <person name="Hoffmann L.V."/>
            <person name="Hovav R."/>
            <person name="Jones D.C."/>
            <person name="Lemke C."/>
            <person name="Mansoor S."/>
            <person name="ur Rahman M."/>
            <person name="Rainville L.N."/>
            <person name="Rambani A."/>
            <person name="Reddy U.K."/>
            <person name="Rong J.K."/>
            <person name="Saranga Y."/>
            <person name="Scheffler B.E."/>
            <person name="Scheffler J.A."/>
            <person name="Stelly D.M."/>
            <person name="Triplett B.A."/>
            <person name="Van Deynze A."/>
            <person name="Vaslin M.F."/>
            <person name="Waghmare V.N."/>
            <person name="Walford S.A."/>
            <person name="Wright R.J."/>
            <person name="Zaki E.A."/>
            <person name="Zhang T."/>
            <person name="Dennis E.S."/>
            <person name="Mayer K.F."/>
            <person name="Peterson D.G."/>
            <person name="Rokhsar D.S."/>
            <person name="Wang X."/>
            <person name="Schmutz J."/>
        </authorList>
    </citation>
    <scope>NUCLEOTIDE SEQUENCE [LARGE SCALE GENOMIC DNA]</scope>
</reference>
<evidence type="ECO:0000256" key="14">
    <source>
        <dbReference type="ARBA" id="ARBA00023170"/>
    </source>
</evidence>
<keyword evidence="10" id="KW-0067">ATP-binding</keyword>
<evidence type="ECO:0000259" key="20">
    <source>
        <dbReference type="PROSITE" id="PS51473"/>
    </source>
</evidence>
<dbReference type="AlphaFoldDB" id="A0A0D2UEY8"/>
<keyword evidence="3" id="KW-0723">Serine/threonine-protein kinase</keyword>
<dbReference type="Proteomes" id="UP000032304">
    <property type="component" value="Chromosome 10"/>
</dbReference>
<dbReference type="InterPro" id="IPR001245">
    <property type="entry name" value="Ser-Thr/Tyr_kinase_cat_dom"/>
</dbReference>
<organism evidence="21 22">
    <name type="scientific">Gossypium raimondii</name>
    <name type="common">Peruvian cotton</name>
    <name type="synonym">Gossypium klotzschianum subsp. raimondii</name>
    <dbReference type="NCBI Taxonomy" id="29730"/>
    <lineage>
        <taxon>Eukaryota</taxon>
        <taxon>Viridiplantae</taxon>
        <taxon>Streptophyta</taxon>
        <taxon>Embryophyta</taxon>
        <taxon>Tracheophyta</taxon>
        <taxon>Spermatophyta</taxon>
        <taxon>Magnoliopsida</taxon>
        <taxon>eudicotyledons</taxon>
        <taxon>Gunneridae</taxon>
        <taxon>Pentapetalae</taxon>
        <taxon>rosids</taxon>
        <taxon>malvids</taxon>
        <taxon>Malvales</taxon>
        <taxon>Malvaceae</taxon>
        <taxon>Malvoideae</taxon>
        <taxon>Gossypium</taxon>
    </lineage>
</organism>
<gene>
    <name evidence="21" type="ORF">B456_010G146000</name>
</gene>
<comment type="subcellular location">
    <subcellularLocation>
        <location evidence="1">Membrane</location>
        <topology evidence="1">Single-pass membrane protein</topology>
    </subcellularLocation>
</comment>
<dbReference type="GO" id="GO:0005886">
    <property type="term" value="C:plasma membrane"/>
    <property type="evidence" value="ECO:0007669"/>
    <property type="project" value="TreeGrafter"/>
</dbReference>
<evidence type="ECO:0000256" key="18">
    <source>
        <dbReference type="SAM" id="SignalP"/>
    </source>
</evidence>
<dbReference type="InterPro" id="IPR011009">
    <property type="entry name" value="Kinase-like_dom_sf"/>
</dbReference>
<evidence type="ECO:0000256" key="8">
    <source>
        <dbReference type="ARBA" id="ARBA00022741"/>
    </source>
</evidence>
<keyword evidence="7" id="KW-0677">Repeat</keyword>
<keyword evidence="14" id="KW-0675">Receptor</keyword>
<dbReference type="PANTHER" id="PTHR27002:SF814">
    <property type="entry name" value="CYSTEINE-RICH RECEPTOR-LIKE PROTEIN KINASE 10"/>
    <property type="match status" value="1"/>
</dbReference>
<evidence type="ECO:0000256" key="11">
    <source>
        <dbReference type="ARBA" id="ARBA00022989"/>
    </source>
</evidence>
<dbReference type="Gene3D" id="3.30.200.20">
    <property type="entry name" value="Phosphorylase Kinase, domain 1"/>
    <property type="match status" value="1"/>
</dbReference>
<dbReference type="InterPro" id="IPR038408">
    <property type="entry name" value="GNK2_sf"/>
</dbReference>
<feature type="domain" description="Gnk2-homologous" evidence="20">
    <location>
        <begin position="22"/>
        <end position="127"/>
    </location>
</feature>
<evidence type="ECO:0000256" key="16">
    <source>
        <dbReference type="ARBA" id="ARBA00047899"/>
    </source>
</evidence>
<dbReference type="GO" id="GO:0005524">
    <property type="term" value="F:ATP binding"/>
    <property type="evidence" value="ECO:0007669"/>
    <property type="project" value="UniProtKB-KW"/>
</dbReference>
<dbReference type="InterPro" id="IPR000719">
    <property type="entry name" value="Prot_kinase_dom"/>
</dbReference>
<keyword evidence="13" id="KW-1015">Disulfide bond</keyword>
<evidence type="ECO:0000256" key="2">
    <source>
        <dbReference type="ARBA" id="ARBA00012513"/>
    </source>
</evidence>
<evidence type="ECO:0000256" key="10">
    <source>
        <dbReference type="ARBA" id="ARBA00022840"/>
    </source>
</evidence>
<comment type="catalytic activity">
    <reaction evidence="16">
        <text>L-threonyl-[protein] + ATP = O-phospho-L-threonyl-[protein] + ADP + H(+)</text>
        <dbReference type="Rhea" id="RHEA:46608"/>
        <dbReference type="Rhea" id="RHEA-COMP:11060"/>
        <dbReference type="Rhea" id="RHEA-COMP:11605"/>
        <dbReference type="ChEBI" id="CHEBI:15378"/>
        <dbReference type="ChEBI" id="CHEBI:30013"/>
        <dbReference type="ChEBI" id="CHEBI:30616"/>
        <dbReference type="ChEBI" id="CHEBI:61977"/>
        <dbReference type="ChEBI" id="CHEBI:456216"/>
        <dbReference type="EC" id="2.7.11.1"/>
    </reaction>
</comment>
<feature type="domain" description="Protein kinase" evidence="19">
    <location>
        <begin position="254"/>
        <end position="570"/>
    </location>
</feature>
<evidence type="ECO:0000256" key="9">
    <source>
        <dbReference type="ARBA" id="ARBA00022777"/>
    </source>
</evidence>
<dbReference type="SUPFAM" id="SSF56112">
    <property type="entry name" value="Protein kinase-like (PK-like)"/>
    <property type="match status" value="1"/>
</dbReference>
<keyword evidence="6 18" id="KW-0732">Signal</keyword>
<dbReference type="Pfam" id="PF01657">
    <property type="entry name" value="Stress-antifung"/>
    <property type="match status" value="2"/>
</dbReference>
<evidence type="ECO:0000256" key="15">
    <source>
        <dbReference type="ARBA" id="ARBA00023180"/>
    </source>
</evidence>
<dbReference type="Pfam" id="PF07714">
    <property type="entry name" value="PK_Tyr_Ser-Thr"/>
    <property type="match status" value="2"/>
</dbReference>
<evidence type="ECO:0000256" key="7">
    <source>
        <dbReference type="ARBA" id="ARBA00022737"/>
    </source>
</evidence>
<evidence type="ECO:0000259" key="19">
    <source>
        <dbReference type="PROSITE" id="PS50011"/>
    </source>
</evidence>
<proteinExistence type="predicted"/>
<dbReference type="FunFam" id="3.30.430.20:FF:000007">
    <property type="entry name" value="Cysteine-rich receptor-like protein kinase 11"/>
    <property type="match status" value="1"/>
</dbReference>
<keyword evidence="11" id="KW-1133">Transmembrane helix</keyword>
<feature type="domain" description="Gnk2-homologous" evidence="20">
    <location>
        <begin position="133"/>
        <end position="241"/>
    </location>
</feature>
<keyword evidence="8" id="KW-0547">Nucleotide-binding</keyword>
<dbReference type="OMA" id="GIMYLRE"/>
<dbReference type="Gramene" id="KJB66596">
    <property type="protein sequence ID" value="KJB66596"/>
    <property type="gene ID" value="B456_010G146000"/>
</dbReference>
<evidence type="ECO:0000313" key="22">
    <source>
        <dbReference type="Proteomes" id="UP000032304"/>
    </source>
</evidence>
<sequence length="612" mass="67358">MWVNVLVFLLTHLLTGMSIIFNQDYVCITESGSFTTNSTYGKNLDHILDSLPDNVSKSGGFFTATAGQDSNTAYALGLCSGDLNPHDCYGLVKSAVRDLRDKCPDQKEAISWSGDPACIVRYANRPFFGILELEPTTAGTITHDIGSNLPRFDTIWESLTDRLVRNASNGSSSRKYATGEAYFTVSQNIDAQMQCTPDISQEECDSCLRAAKSSFKACCHGKQGGYVQKPNCMFTFDLIPTITQDQKPEKNQNKSIWVPLGESLSAILGLALVSACGIFLWKRTNIQGDKEDSQEVQLLDLVIGSGNHENSSENVETSQEFPSIKLDILQAATTNFCDENKLGQGGFGPVYKGTLADGNEIAVKRLSRASSQGLLEFKNEVMLIAKLQHRNLRFNIIKGVARGVMYLHEDSHIRVIHRDLKASNVLLDHEMNPKISDFGMAKIFCGDQNEANTNRVVGTYGYMAPEYAMEGLFSVKSDVFSFGVILLEIISSKKNNGFHLSEHGESLLTFAWKLWSKGEGMELIDEHLAGSSVPTEVLKCIQIGLLCVQVDPANRPTMSTVVAMLGSETITLPLPIEPTFYVGHFVAEPIQLSFTDRIFSVNEVTISNISTR</sequence>
<evidence type="ECO:0000256" key="13">
    <source>
        <dbReference type="ARBA" id="ARBA00023157"/>
    </source>
</evidence>
<keyword evidence="22" id="KW-1185">Reference proteome</keyword>
<dbReference type="Gene3D" id="1.10.510.10">
    <property type="entry name" value="Transferase(Phosphotransferase) domain 1"/>
    <property type="match status" value="1"/>
</dbReference>
<evidence type="ECO:0000256" key="17">
    <source>
        <dbReference type="ARBA" id="ARBA00048679"/>
    </source>
</evidence>
<dbReference type="PROSITE" id="PS51473">
    <property type="entry name" value="GNK2"/>
    <property type="match status" value="2"/>
</dbReference>
<dbReference type="SMART" id="SM00220">
    <property type="entry name" value="S_TKc"/>
    <property type="match status" value="1"/>
</dbReference>
<dbReference type="InterPro" id="IPR008271">
    <property type="entry name" value="Ser/Thr_kinase_AS"/>
</dbReference>
<dbReference type="PROSITE" id="PS50011">
    <property type="entry name" value="PROTEIN_KINASE_DOM"/>
    <property type="match status" value="1"/>
</dbReference>
<dbReference type="CDD" id="cd23509">
    <property type="entry name" value="Gnk2-like"/>
    <property type="match status" value="2"/>
</dbReference>
<feature type="signal peptide" evidence="18">
    <location>
        <begin position="1"/>
        <end position="16"/>
    </location>
</feature>
<dbReference type="PROSITE" id="PS00108">
    <property type="entry name" value="PROTEIN_KINASE_ST"/>
    <property type="match status" value="1"/>
</dbReference>
<comment type="catalytic activity">
    <reaction evidence="17">
        <text>L-seryl-[protein] + ATP = O-phospho-L-seryl-[protein] + ADP + H(+)</text>
        <dbReference type="Rhea" id="RHEA:17989"/>
        <dbReference type="Rhea" id="RHEA-COMP:9863"/>
        <dbReference type="Rhea" id="RHEA-COMP:11604"/>
        <dbReference type="ChEBI" id="CHEBI:15378"/>
        <dbReference type="ChEBI" id="CHEBI:29999"/>
        <dbReference type="ChEBI" id="CHEBI:30616"/>
        <dbReference type="ChEBI" id="CHEBI:83421"/>
        <dbReference type="ChEBI" id="CHEBI:456216"/>
        <dbReference type="EC" id="2.7.11.1"/>
    </reaction>
</comment>
<keyword evidence="4" id="KW-0808">Transferase</keyword>
<dbReference type="FunFam" id="1.10.510.10:FF:000060">
    <property type="entry name" value="G-type lectin S-receptor-like serine/threonine-protein kinase"/>
    <property type="match status" value="1"/>
</dbReference>
<evidence type="ECO:0000256" key="4">
    <source>
        <dbReference type="ARBA" id="ARBA00022679"/>
    </source>
</evidence>
<evidence type="ECO:0000256" key="6">
    <source>
        <dbReference type="ARBA" id="ARBA00022729"/>
    </source>
</evidence>
<evidence type="ECO:0000256" key="1">
    <source>
        <dbReference type="ARBA" id="ARBA00004167"/>
    </source>
</evidence>